<evidence type="ECO:0000313" key="1">
    <source>
        <dbReference type="EMBL" id="GGJ00381.1"/>
    </source>
</evidence>
<proteinExistence type="predicted"/>
<dbReference type="AlphaFoldDB" id="A0A917K720"/>
<dbReference type="InterPro" id="IPR029032">
    <property type="entry name" value="AhpD-like"/>
</dbReference>
<keyword evidence="2" id="KW-1185">Reference proteome</keyword>
<organism evidence="1 2">
    <name type="scientific">Neoroseomonas lacus</name>
    <dbReference type="NCBI Taxonomy" id="287609"/>
    <lineage>
        <taxon>Bacteria</taxon>
        <taxon>Pseudomonadati</taxon>
        <taxon>Pseudomonadota</taxon>
        <taxon>Alphaproteobacteria</taxon>
        <taxon>Acetobacterales</taxon>
        <taxon>Acetobacteraceae</taxon>
        <taxon>Neoroseomonas</taxon>
    </lineage>
</organism>
<evidence type="ECO:0000313" key="2">
    <source>
        <dbReference type="Proteomes" id="UP000661507"/>
    </source>
</evidence>
<reference evidence="1" key="1">
    <citation type="journal article" date="2014" name="Int. J. Syst. Evol. Microbiol.">
        <title>Complete genome sequence of Corynebacterium casei LMG S-19264T (=DSM 44701T), isolated from a smear-ripened cheese.</title>
        <authorList>
            <consortium name="US DOE Joint Genome Institute (JGI-PGF)"/>
            <person name="Walter F."/>
            <person name="Albersmeier A."/>
            <person name="Kalinowski J."/>
            <person name="Ruckert C."/>
        </authorList>
    </citation>
    <scope>NUCLEOTIDE SEQUENCE</scope>
    <source>
        <strain evidence="1">CGMCC 1.3617</strain>
    </source>
</reference>
<accession>A0A917K720</accession>
<dbReference type="Gene3D" id="1.20.1290.10">
    <property type="entry name" value="AhpD-like"/>
    <property type="match status" value="1"/>
</dbReference>
<sequence>MPDGFRPLLTHAPGTFAGYGLPREAAMGAPNTGGALDLNIKDLALTLLDVQGGAEVHAANALRQGLTLPELAEGLVRCIPVGGITTWNCVGRQIMEHAVVIAGGSCRRAWLTTGSTARRTVWRAGLAGRPRAKQRLCSLAGYQT</sequence>
<dbReference type="Proteomes" id="UP000661507">
    <property type="component" value="Unassembled WGS sequence"/>
</dbReference>
<reference evidence="1" key="2">
    <citation type="submission" date="2020-09" db="EMBL/GenBank/DDBJ databases">
        <authorList>
            <person name="Sun Q."/>
            <person name="Zhou Y."/>
        </authorList>
    </citation>
    <scope>NUCLEOTIDE SEQUENCE</scope>
    <source>
        <strain evidence="1">CGMCC 1.3617</strain>
    </source>
</reference>
<dbReference type="EMBL" id="BMKW01000001">
    <property type="protein sequence ID" value="GGJ00381.1"/>
    <property type="molecule type" value="Genomic_DNA"/>
</dbReference>
<protein>
    <submittedName>
        <fullName evidence="1">Uncharacterized protein</fullName>
    </submittedName>
</protein>
<name>A0A917K720_9PROT</name>
<comment type="caution">
    <text evidence="1">The sequence shown here is derived from an EMBL/GenBank/DDBJ whole genome shotgun (WGS) entry which is preliminary data.</text>
</comment>
<dbReference type="SUPFAM" id="SSF69118">
    <property type="entry name" value="AhpD-like"/>
    <property type="match status" value="1"/>
</dbReference>
<gene>
    <name evidence="1" type="ORF">GCM10011320_04000</name>
</gene>
<dbReference type="RefSeq" id="WP_188965224.1">
    <property type="nucleotide sequence ID" value="NZ_BMKW01000001.1"/>
</dbReference>